<organism evidence="1">
    <name type="scientific">uncultured marine thaumarchaeote AD1000_31_G03</name>
    <dbReference type="NCBI Taxonomy" id="1455907"/>
    <lineage>
        <taxon>Archaea</taxon>
        <taxon>Nitrososphaerota</taxon>
        <taxon>environmental samples</taxon>
    </lineage>
</organism>
<dbReference type="EMBL" id="KF900386">
    <property type="protein sequence ID" value="AIE93132.1"/>
    <property type="molecule type" value="Genomic_DNA"/>
</dbReference>
<name>A0A075FU17_9ARCH</name>
<proteinExistence type="predicted"/>
<accession>A0A075FU17</accession>
<dbReference type="InterPro" id="IPR029063">
    <property type="entry name" value="SAM-dependent_MTases_sf"/>
</dbReference>
<dbReference type="Gene3D" id="3.40.50.150">
    <property type="entry name" value="Vaccinia Virus protein VP39"/>
    <property type="match status" value="1"/>
</dbReference>
<sequence>MEFTKTRFEDYNTDERFDIILSLANDHTIDKNTEFTLFEYLKKITSLLKKDGLLFFESQATDVQNKFIKAVKFGPKVKVIEDRFIILERKR</sequence>
<dbReference type="SUPFAM" id="SSF53335">
    <property type="entry name" value="S-adenosyl-L-methionine-dependent methyltransferases"/>
    <property type="match status" value="1"/>
</dbReference>
<reference evidence="1" key="1">
    <citation type="journal article" date="2014" name="Genome Biol. Evol.">
        <title>Pangenome evidence for extensive interdomain horizontal transfer affecting lineage core and shell genes in uncultured planktonic thaumarchaeota and euryarchaeota.</title>
        <authorList>
            <person name="Deschamps P."/>
            <person name="Zivanovic Y."/>
            <person name="Moreira D."/>
            <person name="Rodriguez-Valera F."/>
            <person name="Lopez-Garcia P."/>
        </authorList>
    </citation>
    <scope>NUCLEOTIDE SEQUENCE</scope>
</reference>
<evidence type="ECO:0000313" key="1">
    <source>
        <dbReference type="EMBL" id="AIE93132.1"/>
    </source>
</evidence>
<dbReference type="AlphaFoldDB" id="A0A075FU17"/>
<protein>
    <submittedName>
        <fullName evidence="1">Uncharacterized protein</fullName>
    </submittedName>
</protein>